<dbReference type="RefSeq" id="WP_257317237.1">
    <property type="nucleotide sequence ID" value="NZ_JANFDG010000026.1"/>
</dbReference>
<dbReference type="EMBL" id="JBHRSP010000025">
    <property type="protein sequence ID" value="MFC3074644.1"/>
    <property type="molecule type" value="Genomic_DNA"/>
</dbReference>
<organism evidence="1 2">
    <name type="scientific">Shinella pollutisoli</name>
    <dbReference type="NCBI Taxonomy" id="2250594"/>
    <lineage>
        <taxon>Bacteria</taxon>
        <taxon>Pseudomonadati</taxon>
        <taxon>Pseudomonadota</taxon>
        <taxon>Alphaproteobacteria</taxon>
        <taxon>Hyphomicrobiales</taxon>
        <taxon>Rhizobiaceae</taxon>
        <taxon>Shinella</taxon>
    </lineage>
</organism>
<dbReference type="Proteomes" id="UP001595377">
    <property type="component" value="Unassembled WGS sequence"/>
</dbReference>
<comment type="caution">
    <text evidence="1">The sequence shown here is derived from an EMBL/GenBank/DDBJ whole genome shotgun (WGS) entry which is preliminary data.</text>
</comment>
<name>A0ABV7DJL9_9HYPH</name>
<keyword evidence="2" id="KW-1185">Reference proteome</keyword>
<protein>
    <submittedName>
        <fullName evidence="1">Uncharacterized protein</fullName>
    </submittedName>
</protein>
<sequence>MTPTADFGDTAKRLRKTNDTIAGADWYGRSIERENTLFVDLDVTETQTLGVAMPQRAIATLP</sequence>
<proteinExistence type="predicted"/>
<evidence type="ECO:0000313" key="1">
    <source>
        <dbReference type="EMBL" id="MFC3074644.1"/>
    </source>
</evidence>
<gene>
    <name evidence="1" type="ORF">ACFOHH_16150</name>
</gene>
<evidence type="ECO:0000313" key="2">
    <source>
        <dbReference type="Proteomes" id="UP001595377"/>
    </source>
</evidence>
<accession>A0ABV7DJL9</accession>
<reference evidence="2" key="1">
    <citation type="journal article" date="2019" name="Int. J. Syst. Evol. Microbiol.">
        <title>The Global Catalogue of Microorganisms (GCM) 10K type strain sequencing project: providing services to taxonomists for standard genome sequencing and annotation.</title>
        <authorList>
            <consortium name="The Broad Institute Genomics Platform"/>
            <consortium name="The Broad Institute Genome Sequencing Center for Infectious Disease"/>
            <person name="Wu L."/>
            <person name="Ma J."/>
        </authorList>
    </citation>
    <scope>NUCLEOTIDE SEQUENCE [LARGE SCALE GENOMIC DNA]</scope>
    <source>
        <strain evidence="2">KCTC 52677</strain>
    </source>
</reference>